<accession>A0A542ZI89</accession>
<evidence type="ECO:0000313" key="2">
    <source>
        <dbReference type="EMBL" id="TQL60078.1"/>
    </source>
</evidence>
<organism evidence="2 3">
    <name type="scientific">Oryzihumus leptocrescens</name>
    <dbReference type="NCBI Taxonomy" id="297536"/>
    <lineage>
        <taxon>Bacteria</taxon>
        <taxon>Bacillati</taxon>
        <taxon>Actinomycetota</taxon>
        <taxon>Actinomycetes</taxon>
        <taxon>Micrococcales</taxon>
        <taxon>Intrasporangiaceae</taxon>
        <taxon>Oryzihumus</taxon>
    </lineage>
</organism>
<dbReference type="EMBL" id="VFOQ01000001">
    <property type="protein sequence ID" value="TQL60078.1"/>
    <property type="molecule type" value="Genomic_DNA"/>
</dbReference>
<evidence type="ECO:0000256" key="1">
    <source>
        <dbReference type="SAM" id="MobiDB-lite"/>
    </source>
</evidence>
<gene>
    <name evidence="2" type="ORF">FB474_1455</name>
</gene>
<keyword evidence="3" id="KW-1185">Reference proteome</keyword>
<feature type="region of interest" description="Disordered" evidence="1">
    <location>
        <begin position="299"/>
        <end position="321"/>
    </location>
</feature>
<comment type="caution">
    <text evidence="2">The sequence shown here is derived from an EMBL/GenBank/DDBJ whole genome shotgun (WGS) entry which is preliminary data.</text>
</comment>
<dbReference type="AlphaFoldDB" id="A0A542ZI89"/>
<reference evidence="2 3" key="1">
    <citation type="submission" date="2019-06" db="EMBL/GenBank/DDBJ databases">
        <title>Sequencing the genomes of 1000 actinobacteria strains.</title>
        <authorList>
            <person name="Klenk H.-P."/>
        </authorList>
    </citation>
    <scope>NUCLEOTIDE SEQUENCE [LARGE SCALE GENOMIC DNA]</scope>
    <source>
        <strain evidence="2 3">DSM 18082</strain>
    </source>
</reference>
<name>A0A542ZI89_9MICO</name>
<dbReference type="RefSeq" id="WP_141788020.1">
    <property type="nucleotide sequence ID" value="NZ_BAAAKX010000005.1"/>
</dbReference>
<dbReference type="OrthoDB" id="3397487at2"/>
<proteinExistence type="predicted"/>
<evidence type="ECO:0000313" key="3">
    <source>
        <dbReference type="Proteomes" id="UP000319514"/>
    </source>
</evidence>
<protein>
    <submittedName>
        <fullName evidence="2">Uncharacterized protein</fullName>
    </submittedName>
</protein>
<sequence length="321" mass="35108">MPMLREVEAYPATGFPDRAWDADVDKAAFLARSRAIFELPLAPLEALRAQVAEQGLRLWWASAWKLSPNRRHKAPGVYRIAPDGYGRVQLEVWAATGRDEVVARTEPAVAFSTLQGVARSAATLRWDGSERVSLVPWSGLFGQSSGRLQVDLTTDEPMVPLRIDTPVGPGAAVPVVVEDAGPPILAGSGWLVVDRLDAFGTGAYEQEVARVADLLARDAEHAAWWEGSPFGVLYLQVVVEHPRIHYAPARAGVRKRGQDQQVTMVRTLAGMPVRTDVDALRELARADVHQALVDVAAKRHLPPPPPLPDRVYRSHRRTGGS</sequence>
<dbReference type="Proteomes" id="UP000319514">
    <property type="component" value="Unassembled WGS sequence"/>
</dbReference>